<feature type="domain" description="SBF1/SBF2" evidence="2">
    <location>
        <begin position="2"/>
        <end position="122"/>
    </location>
</feature>
<accession>A0AAV4VVU7</accession>
<evidence type="ECO:0000313" key="3">
    <source>
        <dbReference type="EMBL" id="GIY74575.1"/>
    </source>
</evidence>
<feature type="region of interest" description="Disordered" evidence="1">
    <location>
        <begin position="374"/>
        <end position="427"/>
    </location>
</feature>
<dbReference type="EMBL" id="BPLR01015232">
    <property type="protein sequence ID" value="GIY74575.1"/>
    <property type="molecule type" value="Genomic_DNA"/>
</dbReference>
<proteinExistence type="predicted"/>
<sequence length="427" mass="47714">MANQQFWEASFYQDVQRDIRALMYLTVLPPQLIENHLCHQLICVMLSKELTNAWNRNDHKTPNSFSNNGTNNLGRQPEHSALEIAAEQMRLWGNLTAEQQKELMNNEESTVYSQAIHYANRMVALRVPLDVSKSAKNANDLERKSNSNSNVTNSMAETDSADAESGFEEDNSEVGANVIKFISRFVDKVCTESGVTENHIKALHQMIPGVVAMQMETLEAVHKESKRLPPITKPKILTPSLLQGEELLMEGLRVYLIPDGREEGTGGNLGGPSLLPAEGAYLTQVDQFLQEGLQLRSNTFQLVKIAFDEEVTSENIETFRKLISRVRCPPSVFHVFAFSGHLAVPQTPLHKQKEKNATLKVIAKKTLLKTAMKAGFKPKPSSRKQKYVIQGPHDSRTLPSPGRTPSIGFDSESDRPSSLYEDDLSSK</sequence>
<gene>
    <name evidence="3" type="primary">Sbf2</name>
    <name evidence="3" type="ORF">CEXT_353211</name>
</gene>
<evidence type="ECO:0000313" key="4">
    <source>
        <dbReference type="Proteomes" id="UP001054945"/>
    </source>
</evidence>
<feature type="region of interest" description="Disordered" evidence="1">
    <location>
        <begin position="136"/>
        <end position="169"/>
    </location>
</feature>
<evidence type="ECO:0000256" key="1">
    <source>
        <dbReference type="SAM" id="MobiDB-lite"/>
    </source>
</evidence>
<comment type="caution">
    <text evidence="3">The sequence shown here is derived from an EMBL/GenBank/DDBJ whole genome shotgun (WGS) entry which is preliminary data.</text>
</comment>
<dbReference type="AlphaFoldDB" id="A0AAV4VVU7"/>
<feature type="compositionally biased region" description="Acidic residues" evidence="1">
    <location>
        <begin position="159"/>
        <end position="169"/>
    </location>
</feature>
<feature type="compositionally biased region" description="Polar residues" evidence="1">
    <location>
        <begin position="146"/>
        <end position="157"/>
    </location>
</feature>
<reference evidence="3 4" key="1">
    <citation type="submission" date="2021-06" db="EMBL/GenBank/DDBJ databases">
        <title>Caerostris extrusa draft genome.</title>
        <authorList>
            <person name="Kono N."/>
            <person name="Arakawa K."/>
        </authorList>
    </citation>
    <scope>NUCLEOTIDE SEQUENCE [LARGE SCALE GENOMIC DNA]</scope>
</reference>
<keyword evidence="4" id="KW-1185">Reference proteome</keyword>
<protein>
    <submittedName>
        <fullName evidence="3">Myotubularin-related protein 13</fullName>
    </submittedName>
</protein>
<dbReference type="Proteomes" id="UP001054945">
    <property type="component" value="Unassembled WGS sequence"/>
</dbReference>
<evidence type="ECO:0000259" key="2">
    <source>
        <dbReference type="Pfam" id="PF12335"/>
    </source>
</evidence>
<dbReference type="Pfam" id="PF12335">
    <property type="entry name" value="SBF2"/>
    <property type="match status" value="1"/>
</dbReference>
<organism evidence="3 4">
    <name type="scientific">Caerostris extrusa</name>
    <name type="common">Bark spider</name>
    <name type="synonym">Caerostris bankana</name>
    <dbReference type="NCBI Taxonomy" id="172846"/>
    <lineage>
        <taxon>Eukaryota</taxon>
        <taxon>Metazoa</taxon>
        <taxon>Ecdysozoa</taxon>
        <taxon>Arthropoda</taxon>
        <taxon>Chelicerata</taxon>
        <taxon>Arachnida</taxon>
        <taxon>Araneae</taxon>
        <taxon>Araneomorphae</taxon>
        <taxon>Entelegynae</taxon>
        <taxon>Araneoidea</taxon>
        <taxon>Araneidae</taxon>
        <taxon>Caerostris</taxon>
    </lineage>
</organism>
<name>A0AAV4VVU7_CAEEX</name>
<dbReference type="InterPro" id="IPR022096">
    <property type="entry name" value="SBF1/SBF2"/>
</dbReference>